<keyword evidence="2" id="KW-1003">Cell membrane</keyword>
<feature type="transmembrane region" description="Helical" evidence="6">
    <location>
        <begin position="7"/>
        <end position="29"/>
    </location>
</feature>
<dbReference type="InterPro" id="IPR002797">
    <property type="entry name" value="Polysacc_synth"/>
</dbReference>
<feature type="transmembrane region" description="Helical" evidence="6">
    <location>
        <begin position="351"/>
        <end position="371"/>
    </location>
</feature>
<feature type="transmembrane region" description="Helical" evidence="6">
    <location>
        <begin position="410"/>
        <end position="428"/>
    </location>
</feature>
<feature type="transmembrane region" description="Helical" evidence="6">
    <location>
        <begin position="207"/>
        <end position="226"/>
    </location>
</feature>
<evidence type="ECO:0000256" key="4">
    <source>
        <dbReference type="ARBA" id="ARBA00022989"/>
    </source>
</evidence>
<accession>A0ABW6KBY3</accession>
<evidence type="ECO:0000256" key="1">
    <source>
        <dbReference type="ARBA" id="ARBA00004651"/>
    </source>
</evidence>
<dbReference type="Proteomes" id="UP001601059">
    <property type="component" value="Unassembled WGS sequence"/>
</dbReference>
<dbReference type="InterPro" id="IPR050833">
    <property type="entry name" value="Poly_Biosynth_Transport"/>
</dbReference>
<keyword evidence="5 6" id="KW-0472">Membrane</keyword>
<evidence type="ECO:0000256" key="2">
    <source>
        <dbReference type="ARBA" id="ARBA00022475"/>
    </source>
</evidence>
<feature type="transmembrane region" description="Helical" evidence="6">
    <location>
        <begin position="83"/>
        <end position="105"/>
    </location>
</feature>
<gene>
    <name evidence="7" type="ORF">ACFYKX_14170</name>
</gene>
<comment type="caution">
    <text evidence="7">The sequence shown here is derived from an EMBL/GenBank/DDBJ whole genome shotgun (WGS) entry which is preliminary data.</text>
</comment>
<proteinExistence type="predicted"/>
<keyword evidence="3 6" id="KW-0812">Transmembrane</keyword>
<name>A0ABW6KBY3_9BACI</name>
<evidence type="ECO:0000313" key="8">
    <source>
        <dbReference type="Proteomes" id="UP001601059"/>
    </source>
</evidence>
<protein>
    <submittedName>
        <fullName evidence="7">Flippase</fullName>
    </submittedName>
</protein>
<keyword evidence="8" id="KW-1185">Reference proteome</keyword>
<feature type="transmembrane region" description="Helical" evidence="6">
    <location>
        <begin position="140"/>
        <end position="158"/>
    </location>
</feature>
<feature type="transmembrane region" description="Helical" evidence="6">
    <location>
        <begin position="164"/>
        <end position="186"/>
    </location>
</feature>
<dbReference type="EMBL" id="JBIACK010000006">
    <property type="protein sequence ID" value="MFE8701744.1"/>
    <property type="molecule type" value="Genomic_DNA"/>
</dbReference>
<evidence type="ECO:0000313" key="7">
    <source>
        <dbReference type="EMBL" id="MFE8701744.1"/>
    </source>
</evidence>
<feature type="transmembrane region" description="Helical" evidence="6">
    <location>
        <begin position="319"/>
        <end position="339"/>
    </location>
</feature>
<feature type="transmembrane region" description="Helical" evidence="6">
    <location>
        <begin position="287"/>
        <end position="307"/>
    </location>
</feature>
<evidence type="ECO:0000256" key="6">
    <source>
        <dbReference type="SAM" id="Phobius"/>
    </source>
</evidence>
<dbReference type="PANTHER" id="PTHR30250:SF11">
    <property type="entry name" value="O-ANTIGEN TRANSPORTER-RELATED"/>
    <property type="match status" value="1"/>
</dbReference>
<evidence type="ECO:0000256" key="5">
    <source>
        <dbReference type="ARBA" id="ARBA00023136"/>
    </source>
</evidence>
<feature type="transmembrane region" description="Helical" evidence="6">
    <location>
        <begin position="246"/>
        <end position="266"/>
    </location>
</feature>
<sequence>MSIAKNYIYNVIYQIVTLVIPIITIPYVSRVLGSSGVGTNAFTNSIVQYFILFGTIGISLYGNRTVAYVRDNKDELSRTFWGIFVLKIITTGSAFAAFLVFLFVVDSYQTIFLIQSIYILAAAVDISWLYMGLEDFKKTVIRNLFVRVIGVICIFLFVKTSTDLWIYVFILAFSQFLGHLSLWVYLPKTISRVKLKWIDIKKHLKPSISLFIPQIAIQIYLVLNKTMLGIFSNTNEVGYFDNADKVVKIVLSIVTAMGVVMLPRVANTFAKGQINRVKEYLYHSFDFASYLSIPLMFGLAGIALEFAPWFFGPEFSKSGLLICVISPIVLFIAWSNVIGQQYLMPIGNMRVYTYSVVMGAIINLILNFLLIGPYQSTGTAIATVIAEFCVIVVQLYFVRHEFKIKKLLRSLWKYLTAGFFMFLFIRYIGNSLGVGYKTTAVQVITGAPIYFILLFIMKSELNRKLFGVGLKLIRKVIRLSS</sequence>
<organism evidence="7 8">
    <name type="scientific">Cytobacillus spartinae</name>
    <dbReference type="NCBI Taxonomy" id="3299023"/>
    <lineage>
        <taxon>Bacteria</taxon>
        <taxon>Bacillati</taxon>
        <taxon>Bacillota</taxon>
        <taxon>Bacilli</taxon>
        <taxon>Bacillales</taxon>
        <taxon>Bacillaceae</taxon>
        <taxon>Cytobacillus</taxon>
    </lineage>
</organism>
<dbReference type="CDD" id="cd13128">
    <property type="entry name" value="MATE_Wzx_like"/>
    <property type="match status" value="1"/>
</dbReference>
<feature type="transmembrane region" description="Helical" evidence="6">
    <location>
        <begin position="111"/>
        <end position="133"/>
    </location>
</feature>
<feature type="transmembrane region" description="Helical" evidence="6">
    <location>
        <begin position="41"/>
        <end position="62"/>
    </location>
</feature>
<dbReference type="PANTHER" id="PTHR30250">
    <property type="entry name" value="PST FAMILY PREDICTED COLANIC ACID TRANSPORTER"/>
    <property type="match status" value="1"/>
</dbReference>
<dbReference type="RefSeq" id="WP_389361713.1">
    <property type="nucleotide sequence ID" value="NZ_JBIACK010000006.1"/>
</dbReference>
<evidence type="ECO:0000256" key="3">
    <source>
        <dbReference type="ARBA" id="ARBA00022692"/>
    </source>
</evidence>
<feature type="transmembrane region" description="Helical" evidence="6">
    <location>
        <begin position="440"/>
        <end position="457"/>
    </location>
</feature>
<comment type="subcellular location">
    <subcellularLocation>
        <location evidence="1">Cell membrane</location>
        <topology evidence="1">Multi-pass membrane protein</topology>
    </subcellularLocation>
</comment>
<reference evidence="7 8" key="1">
    <citation type="submission" date="2024-08" db="EMBL/GenBank/DDBJ databases">
        <title>Two novel Cytobacillus novel species.</title>
        <authorList>
            <person name="Liu G."/>
        </authorList>
    </citation>
    <scope>NUCLEOTIDE SEQUENCE [LARGE SCALE GENOMIC DNA]</scope>
    <source>
        <strain evidence="7 8">FJAT-54145</strain>
    </source>
</reference>
<keyword evidence="4 6" id="KW-1133">Transmembrane helix</keyword>
<dbReference type="Pfam" id="PF01943">
    <property type="entry name" value="Polysacc_synt"/>
    <property type="match status" value="1"/>
</dbReference>
<feature type="transmembrane region" description="Helical" evidence="6">
    <location>
        <begin position="377"/>
        <end position="398"/>
    </location>
</feature>